<dbReference type="AlphaFoldDB" id="A0A2J5IA39"/>
<gene>
    <name evidence="2" type="ORF">BDW42DRAFT_157834</name>
</gene>
<sequence>MQLTSLITILATAGLATAGCYSGGEKWGDSRNAAIDYAGRWCNSRGGAGDYRAGQTKFHCYNLPSGGNRVDFYLQNKGNDHAKLSTSDCNKYLKEMINCDHGGAQDKGSWYMRCVFLIFSSSFL</sequence>
<proteinExistence type="predicted"/>
<name>A0A2J5IA39_9EURO</name>
<dbReference type="OrthoDB" id="4296282at2759"/>
<keyword evidence="1" id="KW-0732">Signal</keyword>
<evidence type="ECO:0000256" key="1">
    <source>
        <dbReference type="SAM" id="SignalP"/>
    </source>
</evidence>
<dbReference type="Proteomes" id="UP000235023">
    <property type="component" value="Unassembled WGS sequence"/>
</dbReference>
<evidence type="ECO:0000313" key="2">
    <source>
        <dbReference type="EMBL" id="PLN86843.1"/>
    </source>
</evidence>
<feature type="signal peptide" evidence="1">
    <location>
        <begin position="1"/>
        <end position="18"/>
    </location>
</feature>
<dbReference type="EMBL" id="KZ559496">
    <property type="protein sequence ID" value="PLN86843.1"/>
    <property type="molecule type" value="Genomic_DNA"/>
</dbReference>
<evidence type="ECO:0000313" key="3">
    <source>
        <dbReference type="Proteomes" id="UP000235023"/>
    </source>
</evidence>
<feature type="chain" id="PRO_5014427941" description="Secreted protein" evidence="1">
    <location>
        <begin position="19"/>
        <end position="124"/>
    </location>
</feature>
<evidence type="ECO:0008006" key="4">
    <source>
        <dbReference type="Google" id="ProtNLM"/>
    </source>
</evidence>
<organism evidence="2 3">
    <name type="scientific">Aspergillus taichungensis</name>
    <dbReference type="NCBI Taxonomy" id="482145"/>
    <lineage>
        <taxon>Eukaryota</taxon>
        <taxon>Fungi</taxon>
        <taxon>Dikarya</taxon>
        <taxon>Ascomycota</taxon>
        <taxon>Pezizomycotina</taxon>
        <taxon>Eurotiomycetes</taxon>
        <taxon>Eurotiomycetidae</taxon>
        <taxon>Eurotiales</taxon>
        <taxon>Aspergillaceae</taxon>
        <taxon>Aspergillus</taxon>
        <taxon>Aspergillus subgen. Circumdati</taxon>
    </lineage>
</organism>
<protein>
    <recommendedName>
        <fullName evidence="4">Secreted protein</fullName>
    </recommendedName>
</protein>
<accession>A0A2J5IA39</accession>
<reference evidence="3" key="1">
    <citation type="submission" date="2017-12" db="EMBL/GenBank/DDBJ databases">
        <authorList>
            <consortium name="DOE Joint Genome Institute"/>
            <person name="Mondo S.J."/>
            <person name="Kjaerbolling I."/>
            <person name="Vesth T.C."/>
            <person name="Frisvad J.C."/>
            <person name="Nybo J.L."/>
            <person name="Theobald S."/>
            <person name="Kuo A."/>
            <person name="Bowyer P."/>
            <person name="Matsuda Y."/>
            <person name="Lyhne E.K."/>
            <person name="Kogle M.E."/>
            <person name="Clum A."/>
            <person name="Lipzen A."/>
            <person name="Salamov A."/>
            <person name="Ngan C.Y."/>
            <person name="Daum C."/>
            <person name="Chiniquy J."/>
            <person name="Barry K."/>
            <person name="LaButti K."/>
            <person name="Haridas S."/>
            <person name="Simmons B.A."/>
            <person name="Magnuson J.K."/>
            <person name="Mortensen U.H."/>
            <person name="Larsen T.O."/>
            <person name="Grigoriev I.V."/>
            <person name="Baker S.E."/>
            <person name="Andersen M.R."/>
            <person name="Nordberg H.P."/>
            <person name="Cantor M.N."/>
            <person name="Hua S.X."/>
        </authorList>
    </citation>
    <scope>NUCLEOTIDE SEQUENCE [LARGE SCALE GENOMIC DNA]</scope>
    <source>
        <strain evidence="3">IBT 19404</strain>
    </source>
</reference>
<keyword evidence="3" id="KW-1185">Reference proteome</keyword>